<comment type="caution">
    <text evidence="1">The sequence shown here is derived from an EMBL/GenBank/DDBJ whole genome shotgun (WGS) entry which is preliminary data.</text>
</comment>
<protein>
    <submittedName>
        <fullName evidence="1">UPF0665 family protein</fullName>
    </submittedName>
</protein>
<dbReference type="EMBL" id="LGSR01000019">
    <property type="protein sequence ID" value="KOS19996.1"/>
    <property type="molecule type" value="Genomic_DNA"/>
</dbReference>
<dbReference type="STRING" id="150374.A0A0M8MV34"/>
<keyword evidence="2" id="KW-1185">Reference proteome</keyword>
<dbReference type="InterPro" id="IPR029063">
    <property type="entry name" value="SAM-dependent_MTases_sf"/>
</dbReference>
<dbReference type="AlphaFoldDB" id="A0A0M8MV34"/>
<dbReference type="PANTHER" id="PTHR14614">
    <property type="entry name" value="HEPATOCELLULAR CARCINOMA-ASSOCIATED ANTIGEN"/>
    <property type="match status" value="1"/>
</dbReference>
<dbReference type="Proteomes" id="UP000053831">
    <property type="component" value="Unassembled WGS sequence"/>
</dbReference>
<dbReference type="OrthoDB" id="413520at2759"/>
<dbReference type="Gene3D" id="3.40.50.150">
    <property type="entry name" value="Vaccinia Virus protein VP39"/>
    <property type="match status" value="1"/>
</dbReference>
<evidence type="ECO:0000313" key="2">
    <source>
        <dbReference type="Proteomes" id="UP000053831"/>
    </source>
</evidence>
<name>A0A0M8MV34_ESCWE</name>
<proteinExistence type="predicted"/>
<dbReference type="GO" id="GO:0008757">
    <property type="term" value="F:S-adenosylmethionine-dependent methyltransferase activity"/>
    <property type="evidence" value="ECO:0007669"/>
    <property type="project" value="UniProtKB-ARBA"/>
</dbReference>
<accession>A0A0M8MV34</accession>
<organism evidence="1 2">
    <name type="scientific">Escovopsis weberi</name>
    <dbReference type="NCBI Taxonomy" id="150374"/>
    <lineage>
        <taxon>Eukaryota</taxon>
        <taxon>Fungi</taxon>
        <taxon>Dikarya</taxon>
        <taxon>Ascomycota</taxon>
        <taxon>Pezizomycotina</taxon>
        <taxon>Sordariomycetes</taxon>
        <taxon>Hypocreomycetidae</taxon>
        <taxon>Hypocreales</taxon>
        <taxon>Hypocreaceae</taxon>
        <taxon>Escovopsis</taxon>
    </lineage>
</organism>
<dbReference type="Pfam" id="PF10294">
    <property type="entry name" value="Methyltransf_16"/>
    <property type="match status" value="1"/>
</dbReference>
<dbReference type="SUPFAM" id="SSF53335">
    <property type="entry name" value="S-adenosyl-L-methionine-dependent methyltransferases"/>
    <property type="match status" value="1"/>
</dbReference>
<evidence type="ECO:0000313" key="1">
    <source>
        <dbReference type="EMBL" id="KOS19996.1"/>
    </source>
</evidence>
<gene>
    <name evidence="1" type="ORF">ESCO_005599</name>
</gene>
<reference evidence="1 2" key="1">
    <citation type="submission" date="2015-07" db="EMBL/GenBank/DDBJ databases">
        <title>The genome of the fungus Escovopsis weberi, a specialized disease agent of ant agriculture.</title>
        <authorList>
            <person name="de Man T.J."/>
            <person name="Stajich J.E."/>
            <person name="Kubicek C.P."/>
            <person name="Chenthamara K."/>
            <person name="Atanasova L."/>
            <person name="Druzhinina I.S."/>
            <person name="Birnbaum S."/>
            <person name="Barribeau S.M."/>
            <person name="Teiling C."/>
            <person name="Suen G."/>
            <person name="Currie C."/>
            <person name="Gerardo N.M."/>
        </authorList>
    </citation>
    <scope>NUCLEOTIDE SEQUENCE [LARGE SCALE GENOMIC DNA]</scope>
</reference>
<dbReference type="InterPro" id="IPR019410">
    <property type="entry name" value="Methyltransf_16"/>
</dbReference>
<dbReference type="GO" id="GO:0005829">
    <property type="term" value="C:cytosol"/>
    <property type="evidence" value="ECO:0007669"/>
    <property type="project" value="TreeGrafter"/>
</dbReference>
<sequence>MHYIRFMRAPALSRSGKRLLLELVLTINTDLSDAFLSPAQPVEVMIYAEVLTGHGSPLIYVLAGPGQIIWRSGLRVLKPTMDVPASVQAHLRAGQEVRICASTRSSMSASGVARIVASVTPGAAAAAAEGQVMPAYFVLRNGGEGRDGGGVGGDVDLGIRKLALDAEAAVEFEEELGESMARHIWDGGVIALCKMADACLSGARREEEEKKKKKEGEEDQDGLSPCMGRFRELVAAEKHVNVLELGCGIGVLGVGLAAVYARMSLAGHTCSILMTDLEDAEPRTRANMARLGPASCARGGPVELSYETLDWEDGRAGRLGEGARGRRWDLMMLADCTYNTDTLPALVGTLSALHRSNQGHEAGRPSRLFLATKNRHDSEREVFGLLAGEGWEVLGREELSLPVLGDDAQTVELYLFEKS</sequence>
<dbReference type="PANTHER" id="PTHR14614:SF132">
    <property type="entry name" value="PROTEIN-LYSINE METHYLTRANSFERASE C42C1.13"/>
    <property type="match status" value="1"/>
</dbReference>